<proteinExistence type="inferred from homology"/>
<keyword evidence="5" id="KW-0805">Transcription regulation</keyword>
<sequence length="720" mass="81805">MATVTPYKRELPFIHRAWKTAFQYAGRKLTTVNGDSPVNGDEVLRGAKRRRLGDDSFESALNGSLGRLLPESAHDFDKVFRVEVLKIIQNGSPTFQAETLLNGAKSPAKKEIPNIRIRCRLTVYWFKNRGNGKEYRALYSDNQICTIKVFRDGDGAAPMARIYLASPFQIPADKIYVERDDDSKGFGLDDEYMIGVELESAGDPRWPPLDLLPKADARDAAPDRRRHWVLSTQFIYRFDKHRWTSPVRFRKRPGEDLPTEFRMDIDLRWSAGHAMGTKARIGQEPSPPDVKASSLDGALEPLTNGHVNGRVENLANGHVKDASHDIAIDEDEEPEEATTPSRSLRHREKQNYNLKLLSDKARGKERKERKRRKAAADAEAKLGQVTWVLPRTGKVVVDKFACLRCFAEHSSMAELREHLECHTDYKHSYPSNGNIVVITPHGQATPRISKSYLLEPHGMDEPESDVEEQPSPPKARRSYSRSKNSQQPALPTKPKDTKQVIPNNKQPIYDPLSKQLLEPGSRVDPPGVDMSWLLQKHRDIIRDYSDLHQDEKEFLTEWDAFVIREGVTTEPHLQEVYLDFVQKKAPWMLAYQSRMTEFAKHLSYLAARKALTEETIARALDILRQAKSQKRMEQPERPKTPSPRTEARKSASGCAVCGQPVRGPSTLICANLKECTRSLYHDDCIRGEAAMPIETRNWRCNDCYVKEETAAEARPASQLN</sequence>
<organism evidence="9 10">
    <name type="scientific">Monosporascus ibericus</name>
    <dbReference type="NCBI Taxonomy" id="155417"/>
    <lineage>
        <taxon>Eukaryota</taxon>
        <taxon>Fungi</taxon>
        <taxon>Dikarya</taxon>
        <taxon>Ascomycota</taxon>
        <taxon>Pezizomycotina</taxon>
        <taxon>Sordariomycetes</taxon>
        <taxon>Xylariomycetidae</taxon>
        <taxon>Xylariales</taxon>
        <taxon>Xylariales incertae sedis</taxon>
        <taxon>Monosporascus</taxon>
    </lineage>
</organism>
<evidence type="ECO:0000313" key="10">
    <source>
        <dbReference type="Proteomes" id="UP000293360"/>
    </source>
</evidence>
<evidence type="ECO:0000313" key="9">
    <source>
        <dbReference type="EMBL" id="RYP04400.1"/>
    </source>
</evidence>
<dbReference type="SUPFAM" id="SSF57903">
    <property type="entry name" value="FYVE/PHD zinc finger"/>
    <property type="match status" value="1"/>
</dbReference>
<comment type="similarity">
    <text evidence="1">Belongs to the VEFS (VRN2-EMF2-FIS2-SU(Z)12) family.</text>
</comment>
<dbReference type="AlphaFoldDB" id="A0A4Q4TFU9"/>
<accession>A0A4Q4TFU9</accession>
<name>A0A4Q4TFU9_9PEZI</name>
<dbReference type="CDD" id="cd21552">
    <property type="entry name" value="VEFS-box_ctSUZ12-like"/>
    <property type="match status" value="1"/>
</dbReference>
<dbReference type="GO" id="GO:0008270">
    <property type="term" value="F:zinc ion binding"/>
    <property type="evidence" value="ECO:0007669"/>
    <property type="project" value="UniProtKB-KW"/>
</dbReference>
<feature type="compositionally biased region" description="Basic and acidic residues" evidence="7">
    <location>
        <begin position="357"/>
        <end position="366"/>
    </location>
</feature>
<dbReference type="InterPro" id="IPR019135">
    <property type="entry name" value="Polycomb_protein_VEFS-Box"/>
</dbReference>
<comment type="caution">
    <text evidence="9">The sequence shown here is derived from an EMBL/GenBank/DDBJ whole genome shotgun (WGS) entry which is preliminary data.</text>
</comment>
<evidence type="ECO:0000256" key="7">
    <source>
        <dbReference type="SAM" id="MobiDB-lite"/>
    </source>
</evidence>
<dbReference type="InterPro" id="IPR011011">
    <property type="entry name" value="Znf_FYVE_PHD"/>
</dbReference>
<dbReference type="Proteomes" id="UP000293360">
    <property type="component" value="Unassembled WGS sequence"/>
</dbReference>
<evidence type="ECO:0000256" key="5">
    <source>
        <dbReference type="ARBA" id="ARBA00023015"/>
    </source>
</evidence>
<dbReference type="InterPro" id="IPR013083">
    <property type="entry name" value="Znf_RING/FYVE/PHD"/>
</dbReference>
<gene>
    <name evidence="9" type="ORF">DL764_004494</name>
</gene>
<keyword evidence="2" id="KW-0479">Metal-binding</keyword>
<evidence type="ECO:0000256" key="6">
    <source>
        <dbReference type="ARBA" id="ARBA00023163"/>
    </source>
</evidence>
<keyword evidence="4" id="KW-0862">Zinc</keyword>
<dbReference type="OrthoDB" id="166746at2759"/>
<protein>
    <recommendedName>
        <fullName evidence="8">Polycomb protein VEFS-Box domain-containing protein</fullName>
    </recommendedName>
</protein>
<keyword evidence="10" id="KW-1185">Reference proteome</keyword>
<feature type="region of interest" description="Disordered" evidence="7">
    <location>
        <begin position="323"/>
        <end position="376"/>
    </location>
</feature>
<evidence type="ECO:0000256" key="1">
    <source>
        <dbReference type="ARBA" id="ARBA00007416"/>
    </source>
</evidence>
<evidence type="ECO:0000256" key="2">
    <source>
        <dbReference type="ARBA" id="ARBA00022723"/>
    </source>
</evidence>
<reference evidence="9 10" key="1">
    <citation type="submission" date="2018-06" db="EMBL/GenBank/DDBJ databases">
        <title>Complete Genomes of Monosporascus.</title>
        <authorList>
            <person name="Robinson A.J."/>
            <person name="Natvig D.O."/>
        </authorList>
    </citation>
    <scope>NUCLEOTIDE SEQUENCE [LARGE SCALE GENOMIC DNA]</scope>
    <source>
        <strain evidence="9 10">CBS 110550</strain>
    </source>
</reference>
<evidence type="ECO:0000256" key="4">
    <source>
        <dbReference type="ARBA" id="ARBA00022833"/>
    </source>
</evidence>
<feature type="region of interest" description="Disordered" evidence="7">
    <location>
        <begin position="455"/>
        <end position="522"/>
    </location>
</feature>
<keyword evidence="3" id="KW-0863">Zinc-finger</keyword>
<feature type="region of interest" description="Disordered" evidence="7">
    <location>
        <begin position="627"/>
        <end position="649"/>
    </location>
</feature>
<feature type="region of interest" description="Disordered" evidence="7">
    <location>
        <begin position="278"/>
        <end position="309"/>
    </location>
</feature>
<feature type="domain" description="Polycomb protein VEFS-Box" evidence="8">
    <location>
        <begin position="528"/>
        <end position="613"/>
    </location>
</feature>
<dbReference type="STRING" id="155417.A0A4Q4TFU9"/>
<keyword evidence="6" id="KW-0804">Transcription</keyword>
<dbReference type="Pfam" id="PF09733">
    <property type="entry name" value="VEFS-Box"/>
    <property type="match status" value="1"/>
</dbReference>
<dbReference type="EMBL" id="QJNU01000212">
    <property type="protein sequence ID" value="RYP04400.1"/>
    <property type="molecule type" value="Genomic_DNA"/>
</dbReference>
<dbReference type="CDD" id="cd15489">
    <property type="entry name" value="PHD_SF"/>
    <property type="match status" value="1"/>
</dbReference>
<dbReference type="Gene3D" id="3.30.40.10">
    <property type="entry name" value="Zinc/RING finger domain, C3HC4 (zinc finger)"/>
    <property type="match status" value="1"/>
</dbReference>
<feature type="compositionally biased region" description="Basic and acidic residues" evidence="7">
    <location>
        <begin position="630"/>
        <end position="649"/>
    </location>
</feature>
<evidence type="ECO:0000259" key="8">
    <source>
        <dbReference type="Pfam" id="PF09733"/>
    </source>
</evidence>
<evidence type="ECO:0000256" key="3">
    <source>
        <dbReference type="ARBA" id="ARBA00022771"/>
    </source>
</evidence>